<dbReference type="AlphaFoldDB" id="A0AAV8A5K7"/>
<protein>
    <submittedName>
        <fullName evidence="3">Uncharacterized protein</fullName>
    </submittedName>
</protein>
<gene>
    <name evidence="3" type="ORF">M0812_01527</name>
</gene>
<reference evidence="3" key="1">
    <citation type="submission" date="2022-08" db="EMBL/GenBank/DDBJ databases">
        <title>Novel sulphate-reducing endosymbionts in the free-living metamonad Anaeramoeba.</title>
        <authorList>
            <person name="Jerlstrom-Hultqvist J."/>
            <person name="Cepicka I."/>
            <person name="Gallot-Lavallee L."/>
            <person name="Salas-Leiva D."/>
            <person name="Curtis B.A."/>
            <person name="Zahonova K."/>
            <person name="Pipaliya S."/>
            <person name="Dacks J."/>
            <person name="Roger A.J."/>
        </authorList>
    </citation>
    <scope>NUCLEOTIDE SEQUENCE</scope>
    <source>
        <strain evidence="3">Busselton2</strain>
    </source>
</reference>
<evidence type="ECO:0000256" key="1">
    <source>
        <dbReference type="SAM" id="Coils"/>
    </source>
</evidence>
<keyword evidence="1" id="KW-0175">Coiled coil</keyword>
<feature type="coiled-coil region" evidence="1">
    <location>
        <begin position="160"/>
        <end position="218"/>
    </location>
</feature>
<feature type="compositionally biased region" description="Basic and acidic residues" evidence="2">
    <location>
        <begin position="1"/>
        <end position="108"/>
    </location>
</feature>
<sequence>MSTNKEIKKEKSEAEKQDERKRTKLEKELEEMIQRRKQIEERSNKHDKEREEMIERRKQMEEEREEIKGKRTKLDNEREEMIEVRKQMEEGREEMIEKRKQMENERNKKKEKRDKKKEKLKQMQRKLFIFDLGSESLLKLFKNEKDKEKQNTIGEMIFLVGDIQEQNEQIKEQNLQIEKQDQQIEKQDERIKEQNLQIEKQNELIKEQNNRIDKQFERFNMNSLTKKAKGLSIGKVPQSFQQEHKTQEKNNYNQQKHFAFIDREKEILTLAINMIHVERKKSHQYFSKFVKPALFFLSNMFGTGKTWFGKNFLNQLNKILETSITFRDLQINKLIKQIKSYPGAQMFVKFHNYYN</sequence>
<evidence type="ECO:0000313" key="4">
    <source>
        <dbReference type="Proteomes" id="UP001146793"/>
    </source>
</evidence>
<dbReference type="Proteomes" id="UP001146793">
    <property type="component" value="Unassembled WGS sequence"/>
</dbReference>
<proteinExistence type="predicted"/>
<name>A0AAV8A5K7_9EUKA</name>
<comment type="caution">
    <text evidence="3">The sequence shown here is derived from an EMBL/GenBank/DDBJ whole genome shotgun (WGS) entry which is preliminary data.</text>
</comment>
<feature type="region of interest" description="Disordered" evidence="2">
    <location>
        <begin position="1"/>
        <end position="119"/>
    </location>
</feature>
<evidence type="ECO:0000313" key="3">
    <source>
        <dbReference type="EMBL" id="KAJ3449038.1"/>
    </source>
</evidence>
<accession>A0AAV8A5K7</accession>
<organism evidence="3 4">
    <name type="scientific">Anaeramoeba flamelloides</name>
    <dbReference type="NCBI Taxonomy" id="1746091"/>
    <lineage>
        <taxon>Eukaryota</taxon>
        <taxon>Metamonada</taxon>
        <taxon>Anaeramoebidae</taxon>
        <taxon>Anaeramoeba</taxon>
    </lineage>
</organism>
<dbReference type="EMBL" id="JANTQA010000015">
    <property type="protein sequence ID" value="KAJ3449038.1"/>
    <property type="molecule type" value="Genomic_DNA"/>
</dbReference>
<evidence type="ECO:0000256" key="2">
    <source>
        <dbReference type="SAM" id="MobiDB-lite"/>
    </source>
</evidence>
<feature type="compositionally biased region" description="Basic residues" evidence="2">
    <location>
        <begin position="109"/>
        <end position="119"/>
    </location>
</feature>